<dbReference type="AlphaFoldDB" id="D8SKC1"/>
<feature type="region of interest" description="Disordered" evidence="1">
    <location>
        <begin position="46"/>
        <end position="146"/>
    </location>
</feature>
<protein>
    <submittedName>
        <fullName evidence="2">Uncharacterized protein</fullName>
    </submittedName>
</protein>
<dbReference type="HOGENOM" id="CLU_1463645_0_0_1"/>
<sequence length="185" mass="20505">MRRGTGAHDPNMSELNSHLDIKVLESLTSQDQGEKFASQITDITKRCLFPGPGKNLRACGDEGIRHEQKTRTRSRLKPPTSATEDGEATKSSSEAVPKSRQQEKRFHNAVPEASKDFPEKSHPDQHADTIEAGLNRCDTPNSERREKEIDFVRSVILSKDMALPSLGESTVATLGYSVYERAGIE</sequence>
<dbReference type="Proteomes" id="UP000001514">
    <property type="component" value="Unassembled WGS sequence"/>
</dbReference>
<feature type="compositionally biased region" description="Basic and acidic residues" evidence="1">
    <location>
        <begin position="59"/>
        <end position="70"/>
    </location>
</feature>
<dbReference type="Gramene" id="EFJ15310">
    <property type="protein sequence ID" value="EFJ15310"/>
    <property type="gene ID" value="SELMODRAFT_423028"/>
</dbReference>
<name>D8SKC1_SELML</name>
<dbReference type="EMBL" id="GL377624">
    <property type="protein sequence ID" value="EFJ15310.1"/>
    <property type="molecule type" value="Genomic_DNA"/>
</dbReference>
<evidence type="ECO:0000313" key="2">
    <source>
        <dbReference type="EMBL" id="EFJ15310.1"/>
    </source>
</evidence>
<organism evidence="3">
    <name type="scientific">Selaginella moellendorffii</name>
    <name type="common">Spikemoss</name>
    <dbReference type="NCBI Taxonomy" id="88036"/>
    <lineage>
        <taxon>Eukaryota</taxon>
        <taxon>Viridiplantae</taxon>
        <taxon>Streptophyta</taxon>
        <taxon>Embryophyta</taxon>
        <taxon>Tracheophyta</taxon>
        <taxon>Lycopodiopsida</taxon>
        <taxon>Selaginellales</taxon>
        <taxon>Selaginellaceae</taxon>
        <taxon>Selaginella</taxon>
    </lineage>
</organism>
<dbReference type="InParanoid" id="D8SKC1"/>
<keyword evidence="3" id="KW-1185">Reference proteome</keyword>
<reference evidence="2 3" key="1">
    <citation type="journal article" date="2011" name="Science">
        <title>The Selaginella genome identifies genetic changes associated with the evolution of vascular plants.</title>
        <authorList>
            <person name="Banks J.A."/>
            <person name="Nishiyama T."/>
            <person name="Hasebe M."/>
            <person name="Bowman J.L."/>
            <person name="Gribskov M."/>
            <person name="dePamphilis C."/>
            <person name="Albert V.A."/>
            <person name="Aono N."/>
            <person name="Aoyama T."/>
            <person name="Ambrose B.A."/>
            <person name="Ashton N.W."/>
            <person name="Axtell M.J."/>
            <person name="Barker E."/>
            <person name="Barker M.S."/>
            <person name="Bennetzen J.L."/>
            <person name="Bonawitz N.D."/>
            <person name="Chapple C."/>
            <person name="Cheng C."/>
            <person name="Correa L.G."/>
            <person name="Dacre M."/>
            <person name="DeBarry J."/>
            <person name="Dreyer I."/>
            <person name="Elias M."/>
            <person name="Engstrom E.M."/>
            <person name="Estelle M."/>
            <person name="Feng L."/>
            <person name="Finet C."/>
            <person name="Floyd S.K."/>
            <person name="Frommer W.B."/>
            <person name="Fujita T."/>
            <person name="Gramzow L."/>
            <person name="Gutensohn M."/>
            <person name="Harholt J."/>
            <person name="Hattori M."/>
            <person name="Heyl A."/>
            <person name="Hirai T."/>
            <person name="Hiwatashi Y."/>
            <person name="Ishikawa M."/>
            <person name="Iwata M."/>
            <person name="Karol K.G."/>
            <person name="Koehler B."/>
            <person name="Kolukisaoglu U."/>
            <person name="Kubo M."/>
            <person name="Kurata T."/>
            <person name="Lalonde S."/>
            <person name="Li K."/>
            <person name="Li Y."/>
            <person name="Litt A."/>
            <person name="Lyons E."/>
            <person name="Manning G."/>
            <person name="Maruyama T."/>
            <person name="Michael T.P."/>
            <person name="Mikami K."/>
            <person name="Miyazaki S."/>
            <person name="Morinaga S."/>
            <person name="Murata T."/>
            <person name="Mueller-Roeber B."/>
            <person name="Nelson D.R."/>
            <person name="Obara M."/>
            <person name="Oguri Y."/>
            <person name="Olmstead R.G."/>
            <person name="Onodera N."/>
            <person name="Petersen B.L."/>
            <person name="Pils B."/>
            <person name="Prigge M."/>
            <person name="Rensing S.A."/>
            <person name="Riano-Pachon D.M."/>
            <person name="Roberts A.W."/>
            <person name="Sato Y."/>
            <person name="Scheller H.V."/>
            <person name="Schulz B."/>
            <person name="Schulz C."/>
            <person name="Shakirov E.V."/>
            <person name="Shibagaki N."/>
            <person name="Shinohara N."/>
            <person name="Shippen D.E."/>
            <person name="Soerensen I."/>
            <person name="Sotooka R."/>
            <person name="Sugimoto N."/>
            <person name="Sugita M."/>
            <person name="Sumikawa N."/>
            <person name="Tanurdzic M."/>
            <person name="Theissen G."/>
            <person name="Ulvskov P."/>
            <person name="Wakazuki S."/>
            <person name="Weng J.K."/>
            <person name="Willats W.W."/>
            <person name="Wipf D."/>
            <person name="Wolf P.G."/>
            <person name="Yang L."/>
            <person name="Zimmer A.D."/>
            <person name="Zhu Q."/>
            <person name="Mitros T."/>
            <person name="Hellsten U."/>
            <person name="Loque D."/>
            <person name="Otillar R."/>
            <person name="Salamov A."/>
            <person name="Schmutz J."/>
            <person name="Shapiro H."/>
            <person name="Lindquist E."/>
            <person name="Lucas S."/>
            <person name="Rokhsar D."/>
            <person name="Grigoriev I.V."/>
        </authorList>
    </citation>
    <scope>NUCLEOTIDE SEQUENCE [LARGE SCALE GENOMIC DNA]</scope>
</reference>
<feature type="compositionally biased region" description="Basic and acidic residues" evidence="1">
    <location>
        <begin position="113"/>
        <end position="129"/>
    </location>
</feature>
<gene>
    <name evidence="2" type="ORF">SELMODRAFT_423028</name>
</gene>
<evidence type="ECO:0000313" key="3">
    <source>
        <dbReference type="Proteomes" id="UP000001514"/>
    </source>
</evidence>
<accession>D8SKC1</accession>
<dbReference type="KEGG" id="smo:SELMODRAFT_423028"/>
<evidence type="ECO:0000256" key="1">
    <source>
        <dbReference type="SAM" id="MobiDB-lite"/>
    </source>
</evidence>
<proteinExistence type="predicted"/>